<dbReference type="Proteomes" id="UP000664293">
    <property type="component" value="Unassembled WGS sequence"/>
</dbReference>
<evidence type="ECO:0000256" key="2">
    <source>
        <dbReference type="ARBA" id="ARBA00016013"/>
    </source>
</evidence>
<dbReference type="EMBL" id="JAEKJR010000002">
    <property type="protein sequence ID" value="MBN8432148.1"/>
    <property type="molecule type" value="Genomic_DNA"/>
</dbReference>
<comment type="caution">
    <text evidence="5">The sequence shown here is derived from an EMBL/GenBank/DDBJ whole genome shotgun (WGS) entry which is preliminary data.</text>
</comment>
<keyword evidence="3" id="KW-1005">Bacterial flagellum biogenesis</keyword>
<dbReference type="RefSeq" id="WP_207003442.1">
    <property type="nucleotide sequence ID" value="NZ_JAEKJR010000002.1"/>
</dbReference>
<keyword evidence="6" id="KW-1185">Reference proteome</keyword>
<proteinExistence type="inferred from homology"/>
<evidence type="ECO:0000256" key="1">
    <source>
        <dbReference type="ARBA" id="ARBA00010577"/>
    </source>
</evidence>
<sequence length="136" mass="14668">MSVDAIGSVLGNTEAESSNSISQEEFLRLFLAQLQFQDPMEPLDNSEFLAQLAQFSSIEQNRQNGLQLENIARLNSSYQASELLGRSVEVSSDSGSLFGSISAVSFDGSGTTFTVNATDGNVVSGLRLSQIRVIRQ</sequence>
<organism evidence="5 6">
    <name type="scientific">Microbulbifer salipaludis</name>
    <dbReference type="NCBI Taxonomy" id="187980"/>
    <lineage>
        <taxon>Bacteria</taxon>
        <taxon>Pseudomonadati</taxon>
        <taxon>Pseudomonadota</taxon>
        <taxon>Gammaproteobacteria</taxon>
        <taxon>Cellvibrionales</taxon>
        <taxon>Microbulbiferaceae</taxon>
        <taxon>Microbulbifer</taxon>
    </lineage>
</organism>
<evidence type="ECO:0000313" key="6">
    <source>
        <dbReference type="Proteomes" id="UP000664293"/>
    </source>
</evidence>
<evidence type="ECO:0000256" key="3">
    <source>
        <dbReference type="ARBA" id="ARBA00022795"/>
    </source>
</evidence>
<evidence type="ECO:0000313" key="5">
    <source>
        <dbReference type="EMBL" id="MBN8432148.1"/>
    </source>
</evidence>
<name>A0ABS3EAE2_9GAMM</name>
<comment type="function">
    <text evidence="4">Required for flagellar hook formation. May act as a scaffolding protein.</text>
</comment>
<evidence type="ECO:0000256" key="4">
    <source>
        <dbReference type="ARBA" id="ARBA00024746"/>
    </source>
</evidence>
<reference evidence="5 6" key="1">
    <citation type="submission" date="2020-12" db="EMBL/GenBank/DDBJ databases">
        <title>Oil enriched cultivation method for isolating marine PHA-producing bacteria.</title>
        <authorList>
            <person name="Zheng W."/>
            <person name="Yu S."/>
            <person name="Huang Y."/>
        </authorList>
    </citation>
    <scope>NUCLEOTIDE SEQUENCE [LARGE SCALE GENOMIC DNA]</scope>
    <source>
        <strain evidence="5 6">SN0-2</strain>
    </source>
</reference>
<accession>A0ABS3EAE2</accession>
<gene>
    <name evidence="5" type="ORF">JF535_14950</name>
</gene>
<dbReference type="InterPro" id="IPR005648">
    <property type="entry name" value="FlgD"/>
</dbReference>
<dbReference type="Pfam" id="PF03963">
    <property type="entry name" value="FlgD"/>
    <property type="match status" value="1"/>
</dbReference>
<protein>
    <recommendedName>
        <fullName evidence="2">Basal-body rod modification protein FlgD</fullName>
    </recommendedName>
</protein>
<comment type="similarity">
    <text evidence="1">Belongs to the FlgD family.</text>
</comment>